<name>A0A8H7ZXT8_9FUNG</name>
<dbReference type="GO" id="GO:0004631">
    <property type="term" value="F:phosphomevalonate kinase activity"/>
    <property type="evidence" value="ECO:0007669"/>
    <property type="project" value="UniProtKB-EC"/>
</dbReference>
<dbReference type="GO" id="GO:0006696">
    <property type="term" value="P:ergosterol biosynthetic process"/>
    <property type="evidence" value="ECO:0007669"/>
    <property type="project" value="TreeGrafter"/>
</dbReference>
<evidence type="ECO:0000313" key="8">
    <source>
        <dbReference type="Proteomes" id="UP000673691"/>
    </source>
</evidence>
<keyword evidence="5" id="KW-0418">Kinase</keyword>
<dbReference type="InterPro" id="IPR014721">
    <property type="entry name" value="Ribsml_uS5_D2-typ_fold_subgr"/>
</dbReference>
<dbReference type="EMBL" id="JAEFCI010003705">
    <property type="protein sequence ID" value="KAG5461410.1"/>
    <property type="molecule type" value="Genomic_DNA"/>
</dbReference>
<keyword evidence="8" id="KW-1185">Reference proteome</keyword>
<dbReference type="PANTHER" id="PTHR31814:SF2">
    <property type="entry name" value="PHOSPHOMEVALONATE KINASE"/>
    <property type="match status" value="1"/>
</dbReference>
<evidence type="ECO:0000256" key="2">
    <source>
        <dbReference type="ARBA" id="ARBA00012958"/>
    </source>
</evidence>
<protein>
    <recommendedName>
        <fullName evidence="2">phosphomevalonate kinase</fullName>
        <ecNumber evidence="2">2.7.4.2</ecNumber>
    </recommendedName>
</protein>
<dbReference type="GO" id="GO:0005777">
    <property type="term" value="C:peroxisome"/>
    <property type="evidence" value="ECO:0007669"/>
    <property type="project" value="TreeGrafter"/>
</dbReference>
<dbReference type="EC" id="2.7.4.2" evidence="2"/>
<accession>A0A8H7ZXT8</accession>
<evidence type="ECO:0000256" key="3">
    <source>
        <dbReference type="ARBA" id="ARBA00022679"/>
    </source>
</evidence>
<dbReference type="AlphaFoldDB" id="A0A8H7ZXT8"/>
<evidence type="ECO:0000256" key="1">
    <source>
        <dbReference type="ARBA" id="ARBA00005017"/>
    </source>
</evidence>
<evidence type="ECO:0000256" key="5">
    <source>
        <dbReference type="ARBA" id="ARBA00022777"/>
    </source>
</evidence>
<dbReference type="Gene3D" id="3.30.230.10">
    <property type="match status" value="1"/>
</dbReference>
<dbReference type="GO" id="GO:0010142">
    <property type="term" value="P:farnesyl diphosphate biosynthetic process, mevalonate pathway"/>
    <property type="evidence" value="ECO:0007669"/>
    <property type="project" value="TreeGrafter"/>
</dbReference>
<organism evidence="7 8">
    <name type="scientific">Olpidium bornovanus</name>
    <dbReference type="NCBI Taxonomy" id="278681"/>
    <lineage>
        <taxon>Eukaryota</taxon>
        <taxon>Fungi</taxon>
        <taxon>Fungi incertae sedis</taxon>
        <taxon>Olpidiomycota</taxon>
        <taxon>Olpidiomycotina</taxon>
        <taxon>Olpidiomycetes</taxon>
        <taxon>Olpidiales</taxon>
        <taxon>Olpidiaceae</taxon>
        <taxon>Olpidium</taxon>
    </lineage>
</organism>
<comment type="pathway">
    <text evidence="1">Isoprenoid biosynthesis; isopentenyl diphosphate biosynthesis via mevalonate pathway; isopentenyl diphosphate from (R)-mevalonate: step 2/3.</text>
</comment>
<comment type="caution">
    <text evidence="7">The sequence shown here is derived from an EMBL/GenBank/DDBJ whole genome shotgun (WGS) entry which is preliminary data.</text>
</comment>
<gene>
    <name evidence="7" type="ORF">BJ554DRAFT_6404</name>
</gene>
<feature type="non-terminal residue" evidence="7">
    <location>
        <position position="228"/>
    </location>
</feature>
<dbReference type="InterPro" id="IPR035102">
    <property type="entry name" value="Phosphomevalonate_kinase"/>
</dbReference>
<keyword evidence="6" id="KW-0067">ATP-binding</keyword>
<dbReference type="GO" id="GO:0005524">
    <property type="term" value="F:ATP binding"/>
    <property type="evidence" value="ECO:0007669"/>
    <property type="project" value="UniProtKB-KW"/>
</dbReference>
<dbReference type="PANTHER" id="PTHR31814">
    <property type="match status" value="1"/>
</dbReference>
<keyword evidence="3" id="KW-0808">Transferase</keyword>
<dbReference type="OrthoDB" id="10262935at2759"/>
<reference evidence="7 8" key="1">
    <citation type="journal article" name="Sci. Rep.">
        <title>Genome-scale phylogenetic analyses confirm Olpidium as the closest living zoosporic fungus to the non-flagellated, terrestrial fungi.</title>
        <authorList>
            <person name="Chang Y."/>
            <person name="Rochon D."/>
            <person name="Sekimoto S."/>
            <person name="Wang Y."/>
            <person name="Chovatia M."/>
            <person name="Sandor L."/>
            <person name="Salamov A."/>
            <person name="Grigoriev I.V."/>
            <person name="Stajich J.E."/>
            <person name="Spatafora J.W."/>
        </authorList>
    </citation>
    <scope>NUCLEOTIDE SEQUENCE [LARGE SCALE GENOMIC DNA]</scope>
    <source>
        <strain evidence="7">S191</strain>
    </source>
</reference>
<dbReference type="SUPFAM" id="SSF54211">
    <property type="entry name" value="Ribosomal protein S5 domain 2-like"/>
    <property type="match status" value="1"/>
</dbReference>
<dbReference type="Proteomes" id="UP000673691">
    <property type="component" value="Unassembled WGS sequence"/>
</dbReference>
<proteinExistence type="predicted"/>
<keyword evidence="4" id="KW-0547">Nucleotide-binding</keyword>
<evidence type="ECO:0000313" key="7">
    <source>
        <dbReference type="EMBL" id="KAG5461410.1"/>
    </source>
</evidence>
<dbReference type="InterPro" id="IPR020568">
    <property type="entry name" value="Ribosomal_Su5_D2-typ_SF"/>
</dbReference>
<sequence>MPATYSSLRKLPKFSPCGCRIADVHKTGLGSSAALTTALAGCLLAHFGVIPPRALEEESESGRDARRLLYAVAQLAHCFAQGKLGSGFDVAAGVFGSMLYRRFSPSVLEPLLALVEVRTTWDVSRGPQLARFTRHGCLCRWPRAWQEGVDAISRAASPLLAATLDSEHCAFRLPPLVSLALADVNGGSQTPGMVRSVLKWRKGGGDSAADIWSRLGAANERSWEALLR</sequence>
<evidence type="ECO:0000256" key="6">
    <source>
        <dbReference type="ARBA" id="ARBA00022840"/>
    </source>
</evidence>
<evidence type="ECO:0000256" key="4">
    <source>
        <dbReference type="ARBA" id="ARBA00022741"/>
    </source>
</evidence>
<dbReference type="GO" id="GO:0019287">
    <property type="term" value="P:isopentenyl diphosphate biosynthetic process, mevalonate pathway"/>
    <property type="evidence" value="ECO:0007669"/>
    <property type="project" value="TreeGrafter"/>
</dbReference>